<dbReference type="Proteomes" id="UP000270581">
    <property type="component" value="Unassembled WGS sequence"/>
</dbReference>
<gene>
    <name evidence="2" type="ORF">Nmn1133_09880</name>
</gene>
<reference evidence="2 3" key="1">
    <citation type="submission" date="2018-11" db="EMBL/GenBank/DDBJ databases">
        <title>Genome sequences of Natronomonas sp. CBA1133.</title>
        <authorList>
            <person name="Roh S.W."/>
            <person name="Cha I.-T."/>
        </authorList>
    </citation>
    <scope>NUCLEOTIDE SEQUENCE [LARGE SCALE GENOMIC DNA]</scope>
    <source>
        <strain evidence="2 3">CBA1133</strain>
    </source>
</reference>
<keyword evidence="1" id="KW-1133">Transmembrane helix</keyword>
<name>A0AAJ4UWD0_9EURY</name>
<sequence>MNVRDVAIAAVLATLLANLLIAVTPAGGIFYVGSILVGSVAGLLVARHLVVPYLDGDWNQR</sequence>
<keyword evidence="3" id="KW-1185">Reference proteome</keyword>
<dbReference type="RefSeq" id="WP_075937013.1">
    <property type="nucleotide sequence ID" value="NZ_BDJH01000002.1"/>
</dbReference>
<dbReference type="EMBL" id="RJJC01000001">
    <property type="protein sequence ID" value="RNJ26962.1"/>
    <property type="molecule type" value="Genomic_DNA"/>
</dbReference>
<evidence type="ECO:0000313" key="3">
    <source>
        <dbReference type="Proteomes" id="UP000270581"/>
    </source>
</evidence>
<keyword evidence="1" id="KW-0472">Membrane</keyword>
<keyword evidence="1" id="KW-0812">Transmembrane</keyword>
<comment type="caution">
    <text evidence="2">The sequence shown here is derived from an EMBL/GenBank/DDBJ whole genome shotgun (WGS) entry which is preliminary data.</text>
</comment>
<protein>
    <submittedName>
        <fullName evidence="2">Uncharacterized protein</fullName>
    </submittedName>
</protein>
<evidence type="ECO:0000256" key="1">
    <source>
        <dbReference type="SAM" id="Phobius"/>
    </source>
</evidence>
<dbReference type="AlphaFoldDB" id="A0AAJ4UWD0"/>
<feature type="transmembrane region" description="Helical" evidence="1">
    <location>
        <begin position="32"/>
        <end position="54"/>
    </location>
</feature>
<evidence type="ECO:0000313" key="2">
    <source>
        <dbReference type="EMBL" id="RNJ26962.1"/>
    </source>
</evidence>
<organism evidence="2 3">
    <name type="scientific">Halosegnis longus</name>
    <dbReference type="NCBI Taxonomy" id="2216012"/>
    <lineage>
        <taxon>Archaea</taxon>
        <taxon>Methanobacteriati</taxon>
        <taxon>Methanobacteriota</taxon>
        <taxon>Stenosarchaea group</taxon>
        <taxon>Halobacteria</taxon>
        <taxon>Halobacteriales</taxon>
        <taxon>Natronomonadaceae</taxon>
        <taxon>Halosegnis</taxon>
    </lineage>
</organism>
<proteinExistence type="predicted"/>
<accession>A0AAJ4UWD0</accession>